<proteinExistence type="predicted"/>
<evidence type="ECO:0000256" key="2">
    <source>
        <dbReference type="ARBA" id="ARBA00023015"/>
    </source>
</evidence>
<dbReference type="Proteomes" id="UP001054252">
    <property type="component" value="Unassembled WGS sequence"/>
</dbReference>
<dbReference type="EMBL" id="BPVZ01000043">
    <property type="protein sequence ID" value="GKV15381.1"/>
    <property type="molecule type" value="Genomic_DNA"/>
</dbReference>
<feature type="compositionally biased region" description="Polar residues" evidence="5">
    <location>
        <begin position="29"/>
        <end position="48"/>
    </location>
</feature>
<keyword evidence="8" id="KW-1185">Reference proteome</keyword>
<feature type="domain" description="BHLH" evidence="6">
    <location>
        <begin position="320"/>
        <end position="369"/>
    </location>
</feature>
<gene>
    <name evidence="7" type="ORF">SLEP1_g26174</name>
</gene>
<sequence length="518" mass="56916">MGEDNELVELLWQNGQVVLHSQTHRKHGANQSESRQVQQYEQPTTTRGGMSYGNSGGLIHDDETVSWIHYPIEDSFEKEFCSDFFSGLQTSNAVEADKHDRQLEKERFVKSAASTGINVIANPQELNVNSVVPAFPRNPTTPCKFQIDRAFQGKRLGNLVEDINFSQFSAPFKGHMGGSSNGQFEGEGNGNMTRESSVMTFGSSHCGSNQIRNDIDFSRASSDGIGTTNGLSAGSMKDNVQKEVSNSEIGRTATLEPAVTSSDGSGSSFDRTCKESTGVGSQKRKNMDGEETECQSEAVELESAAGNKLSQRAKPPRRSRAAEVHNLSERRRRDRINKKMRALQELIPHCNKTDKASMLDEAIEYLKSLQLQLQVSQVMWMGSGMTPLMFPGVQHYMPRMAMGMSLPTMPPIHNSMHLPRIPVGDHSAAMAPPQNQAVMCQTQVPNPVRFQNHLQNSTLPEQYARYMGFHHMQAASQAMNMFGYSSQTAQQSKMTSQPGSDCRPPAGGASANGDASLQ</sequence>
<keyword evidence="4" id="KW-0539">Nucleus</keyword>
<dbReference type="InterPro" id="IPR011598">
    <property type="entry name" value="bHLH_dom"/>
</dbReference>
<comment type="subcellular location">
    <subcellularLocation>
        <location evidence="1">Nucleus</location>
    </subcellularLocation>
</comment>
<dbReference type="GO" id="GO:0005634">
    <property type="term" value="C:nucleus"/>
    <property type="evidence" value="ECO:0007669"/>
    <property type="project" value="UniProtKB-SubCell"/>
</dbReference>
<dbReference type="SMART" id="SM00353">
    <property type="entry name" value="HLH"/>
    <property type="match status" value="1"/>
</dbReference>
<comment type="caution">
    <text evidence="7">The sequence shown here is derived from an EMBL/GenBank/DDBJ whole genome shotgun (WGS) entry which is preliminary data.</text>
</comment>
<dbReference type="FunFam" id="4.10.280.10:FF:000004">
    <property type="entry name" value="Basic helix-loop-helix transcription factor"/>
    <property type="match status" value="1"/>
</dbReference>
<accession>A0AAV5JRP2</accession>
<evidence type="ECO:0000256" key="5">
    <source>
        <dbReference type="SAM" id="MobiDB-lite"/>
    </source>
</evidence>
<reference evidence="7 8" key="1">
    <citation type="journal article" date="2021" name="Commun. Biol.">
        <title>The genome of Shorea leprosula (Dipterocarpaceae) highlights the ecological relevance of drought in aseasonal tropical rainforests.</title>
        <authorList>
            <person name="Ng K.K.S."/>
            <person name="Kobayashi M.J."/>
            <person name="Fawcett J.A."/>
            <person name="Hatakeyama M."/>
            <person name="Paape T."/>
            <person name="Ng C.H."/>
            <person name="Ang C.C."/>
            <person name="Tnah L.H."/>
            <person name="Lee C.T."/>
            <person name="Nishiyama T."/>
            <person name="Sese J."/>
            <person name="O'Brien M.J."/>
            <person name="Copetti D."/>
            <person name="Mohd Noor M.I."/>
            <person name="Ong R.C."/>
            <person name="Putra M."/>
            <person name="Sireger I.Z."/>
            <person name="Indrioko S."/>
            <person name="Kosugi Y."/>
            <person name="Izuno A."/>
            <person name="Isagi Y."/>
            <person name="Lee S.L."/>
            <person name="Shimizu K.K."/>
        </authorList>
    </citation>
    <scope>NUCLEOTIDE SEQUENCE [LARGE SCALE GENOMIC DNA]</scope>
    <source>
        <strain evidence="7">214</strain>
    </source>
</reference>
<dbReference type="Pfam" id="PF00010">
    <property type="entry name" value="HLH"/>
    <property type="match status" value="1"/>
</dbReference>
<feature type="region of interest" description="Disordered" evidence="5">
    <location>
        <begin position="486"/>
        <end position="518"/>
    </location>
</feature>
<evidence type="ECO:0000259" key="6">
    <source>
        <dbReference type="PROSITE" id="PS50888"/>
    </source>
</evidence>
<feature type="compositionally biased region" description="Polar residues" evidence="5">
    <location>
        <begin position="486"/>
        <end position="499"/>
    </location>
</feature>
<dbReference type="Gene3D" id="4.10.280.10">
    <property type="entry name" value="Helix-loop-helix DNA-binding domain"/>
    <property type="match status" value="1"/>
</dbReference>
<evidence type="ECO:0000313" key="8">
    <source>
        <dbReference type="Proteomes" id="UP001054252"/>
    </source>
</evidence>
<feature type="compositionally biased region" description="Polar residues" evidence="5">
    <location>
        <begin position="259"/>
        <end position="270"/>
    </location>
</feature>
<dbReference type="PROSITE" id="PS50888">
    <property type="entry name" value="BHLH"/>
    <property type="match status" value="1"/>
</dbReference>
<name>A0AAV5JRP2_9ROSI</name>
<keyword evidence="3" id="KW-0804">Transcription</keyword>
<keyword evidence="2" id="KW-0805">Transcription regulation</keyword>
<dbReference type="GO" id="GO:0003700">
    <property type="term" value="F:DNA-binding transcription factor activity"/>
    <property type="evidence" value="ECO:0007669"/>
    <property type="project" value="InterPro"/>
</dbReference>
<organism evidence="7 8">
    <name type="scientific">Rubroshorea leprosula</name>
    <dbReference type="NCBI Taxonomy" id="152421"/>
    <lineage>
        <taxon>Eukaryota</taxon>
        <taxon>Viridiplantae</taxon>
        <taxon>Streptophyta</taxon>
        <taxon>Embryophyta</taxon>
        <taxon>Tracheophyta</taxon>
        <taxon>Spermatophyta</taxon>
        <taxon>Magnoliopsida</taxon>
        <taxon>eudicotyledons</taxon>
        <taxon>Gunneridae</taxon>
        <taxon>Pentapetalae</taxon>
        <taxon>rosids</taxon>
        <taxon>malvids</taxon>
        <taxon>Malvales</taxon>
        <taxon>Dipterocarpaceae</taxon>
        <taxon>Rubroshorea</taxon>
    </lineage>
</organism>
<dbReference type="SUPFAM" id="SSF47459">
    <property type="entry name" value="HLH, helix-loop-helix DNA-binding domain"/>
    <property type="match status" value="1"/>
</dbReference>
<feature type="region of interest" description="Disordered" evidence="5">
    <location>
        <begin position="250"/>
        <end position="324"/>
    </location>
</feature>
<dbReference type="InterPro" id="IPR044273">
    <property type="entry name" value="PIF3-like"/>
</dbReference>
<dbReference type="InterPro" id="IPR047265">
    <property type="entry name" value="PIF1-like_bHLH"/>
</dbReference>
<evidence type="ECO:0000256" key="3">
    <source>
        <dbReference type="ARBA" id="ARBA00023163"/>
    </source>
</evidence>
<dbReference type="AlphaFoldDB" id="A0AAV5JRP2"/>
<dbReference type="PANTHER" id="PTHR46807:SF7">
    <property type="entry name" value="BHLH DOMAIN-CONTAINING PROTEIN"/>
    <property type="match status" value="1"/>
</dbReference>
<dbReference type="GO" id="GO:0010017">
    <property type="term" value="P:red or far-red light signaling pathway"/>
    <property type="evidence" value="ECO:0007669"/>
    <property type="project" value="UniProtKB-ARBA"/>
</dbReference>
<dbReference type="CDD" id="cd11445">
    <property type="entry name" value="bHLH_AtPIF_like"/>
    <property type="match status" value="1"/>
</dbReference>
<dbReference type="InterPro" id="IPR036638">
    <property type="entry name" value="HLH_DNA-bd_sf"/>
</dbReference>
<feature type="region of interest" description="Disordered" evidence="5">
    <location>
        <begin position="22"/>
        <end position="52"/>
    </location>
</feature>
<evidence type="ECO:0000313" key="7">
    <source>
        <dbReference type="EMBL" id="GKV15381.1"/>
    </source>
</evidence>
<dbReference type="PANTHER" id="PTHR46807">
    <property type="entry name" value="TRANSCRIPTION FACTOR PIF3"/>
    <property type="match status" value="1"/>
</dbReference>
<evidence type="ECO:0000256" key="4">
    <source>
        <dbReference type="ARBA" id="ARBA00023242"/>
    </source>
</evidence>
<evidence type="ECO:0000256" key="1">
    <source>
        <dbReference type="ARBA" id="ARBA00004123"/>
    </source>
</evidence>
<protein>
    <recommendedName>
        <fullName evidence="6">BHLH domain-containing protein</fullName>
    </recommendedName>
</protein>
<dbReference type="GO" id="GO:0046983">
    <property type="term" value="F:protein dimerization activity"/>
    <property type="evidence" value="ECO:0007669"/>
    <property type="project" value="InterPro"/>
</dbReference>